<feature type="domain" description="4'-phosphopantetheinyl transferase" evidence="3">
    <location>
        <begin position="145"/>
        <end position="245"/>
    </location>
</feature>
<comment type="similarity">
    <text evidence="1">Belongs to the P-Pant transferase superfamily. Gsp/Sfp/HetI/AcpT family.</text>
</comment>
<dbReference type="EMBL" id="SHKL01000001">
    <property type="protein sequence ID" value="RZT85102.1"/>
    <property type="molecule type" value="Genomic_DNA"/>
</dbReference>
<protein>
    <submittedName>
        <fullName evidence="4">4'-phosphopantetheinyl transferase</fullName>
    </submittedName>
</protein>
<dbReference type="GO" id="GO:0005829">
    <property type="term" value="C:cytosol"/>
    <property type="evidence" value="ECO:0007669"/>
    <property type="project" value="TreeGrafter"/>
</dbReference>
<reference evidence="4 5" key="1">
    <citation type="submission" date="2019-02" db="EMBL/GenBank/DDBJ databases">
        <title>Sequencing the genomes of 1000 actinobacteria strains.</title>
        <authorList>
            <person name="Klenk H.-P."/>
        </authorList>
    </citation>
    <scope>NUCLEOTIDE SEQUENCE [LARGE SCALE GENOMIC DNA]</scope>
    <source>
        <strain evidence="4 5">DSM 45779</strain>
    </source>
</reference>
<dbReference type="PANTHER" id="PTHR12215">
    <property type="entry name" value="PHOSPHOPANTETHEINE TRANSFERASE"/>
    <property type="match status" value="1"/>
</dbReference>
<accession>A0A4Q7UTG2</accession>
<name>A0A4Q7UTG2_PSEST</name>
<dbReference type="InterPro" id="IPR037143">
    <property type="entry name" value="4-PPantetheinyl_Trfase_dom_sf"/>
</dbReference>
<evidence type="ECO:0000256" key="2">
    <source>
        <dbReference type="ARBA" id="ARBA00022679"/>
    </source>
</evidence>
<dbReference type="SUPFAM" id="SSF56214">
    <property type="entry name" value="4'-phosphopantetheinyl transferase"/>
    <property type="match status" value="2"/>
</dbReference>
<sequence>MSLRPWRSDMSVVSPRGLCPPAAACQGDRVSISGAHAPAVTVWWAHPLDPDAHPGLVSVLDAHERERMAALRQEADRARYLAAHALTRIVLGEHLGVDPAAVLLDRTCRCGQQHGKPRLAQRPDSPGFSLTHSGSLVGVALGPGPVGVDVEHRRSLTSLEGLAEHVLSPAERGGPALDTTTFLVTWTRKEALLKATGDGLSSPMDAITLSGPHEAPRVHAWVGEPRGPMWLADLSTPEPDHPAALAGFGDAAPAVTTADGDAVLAG</sequence>
<evidence type="ECO:0000256" key="1">
    <source>
        <dbReference type="ARBA" id="ARBA00010990"/>
    </source>
</evidence>
<gene>
    <name evidence="4" type="ORF">EV383_1966</name>
</gene>
<dbReference type="Pfam" id="PF01648">
    <property type="entry name" value="ACPS"/>
    <property type="match status" value="1"/>
</dbReference>
<dbReference type="GO" id="GO:0019878">
    <property type="term" value="P:lysine biosynthetic process via aminoadipic acid"/>
    <property type="evidence" value="ECO:0007669"/>
    <property type="project" value="TreeGrafter"/>
</dbReference>
<dbReference type="GO" id="GO:0000287">
    <property type="term" value="F:magnesium ion binding"/>
    <property type="evidence" value="ECO:0007669"/>
    <property type="project" value="InterPro"/>
</dbReference>
<dbReference type="InterPro" id="IPR050559">
    <property type="entry name" value="P-Pant_transferase_sf"/>
</dbReference>
<dbReference type="GO" id="GO:0008897">
    <property type="term" value="F:holo-[acyl-carrier-protein] synthase activity"/>
    <property type="evidence" value="ECO:0007669"/>
    <property type="project" value="InterPro"/>
</dbReference>
<proteinExistence type="inferred from homology"/>
<keyword evidence="2 4" id="KW-0808">Transferase</keyword>
<dbReference type="InterPro" id="IPR008278">
    <property type="entry name" value="4-PPantetheinyl_Trfase_dom"/>
</dbReference>
<dbReference type="Proteomes" id="UP000291591">
    <property type="component" value="Unassembled WGS sequence"/>
</dbReference>
<evidence type="ECO:0000259" key="3">
    <source>
        <dbReference type="Pfam" id="PF01648"/>
    </source>
</evidence>
<dbReference type="Gene3D" id="3.90.470.20">
    <property type="entry name" value="4'-phosphopantetheinyl transferase domain"/>
    <property type="match status" value="1"/>
</dbReference>
<dbReference type="AlphaFoldDB" id="A0A4Q7UTG2"/>
<dbReference type="PANTHER" id="PTHR12215:SF10">
    <property type="entry name" value="L-AMINOADIPATE-SEMIALDEHYDE DEHYDROGENASE-PHOSPHOPANTETHEINYL TRANSFERASE"/>
    <property type="match status" value="1"/>
</dbReference>
<keyword evidence="5" id="KW-1185">Reference proteome</keyword>
<evidence type="ECO:0000313" key="4">
    <source>
        <dbReference type="EMBL" id="RZT85102.1"/>
    </source>
</evidence>
<comment type="caution">
    <text evidence="4">The sequence shown here is derived from an EMBL/GenBank/DDBJ whole genome shotgun (WGS) entry which is preliminary data.</text>
</comment>
<evidence type="ECO:0000313" key="5">
    <source>
        <dbReference type="Proteomes" id="UP000291591"/>
    </source>
</evidence>
<organism evidence="4 5">
    <name type="scientific">Pseudonocardia sediminis</name>
    <dbReference type="NCBI Taxonomy" id="1397368"/>
    <lineage>
        <taxon>Bacteria</taxon>
        <taxon>Bacillati</taxon>
        <taxon>Actinomycetota</taxon>
        <taxon>Actinomycetes</taxon>
        <taxon>Pseudonocardiales</taxon>
        <taxon>Pseudonocardiaceae</taxon>
        <taxon>Pseudonocardia</taxon>
    </lineage>
</organism>